<dbReference type="Gene3D" id="3.40.47.10">
    <property type="match status" value="2"/>
</dbReference>
<dbReference type="PANTHER" id="PTHR34069:SF2">
    <property type="entry name" value="BETA-KETOACYL-[ACYL-CARRIER-PROTEIN] SYNTHASE III"/>
    <property type="match status" value="1"/>
</dbReference>
<dbReference type="SUPFAM" id="SSF53901">
    <property type="entry name" value="Thiolase-like"/>
    <property type="match status" value="1"/>
</dbReference>
<dbReference type="PANTHER" id="PTHR34069">
    <property type="entry name" value="3-OXOACYL-[ACYL-CARRIER-PROTEIN] SYNTHASE 3"/>
    <property type="match status" value="1"/>
</dbReference>
<evidence type="ECO:0000313" key="6">
    <source>
        <dbReference type="Proteomes" id="UP000199352"/>
    </source>
</evidence>
<evidence type="ECO:0000256" key="2">
    <source>
        <dbReference type="ARBA" id="ARBA00023315"/>
    </source>
</evidence>
<keyword evidence="1" id="KW-0808">Transferase</keyword>
<keyword evidence="2" id="KW-0012">Acyltransferase</keyword>
<proteinExistence type="predicted"/>
<dbReference type="Pfam" id="PF08545">
    <property type="entry name" value="ACP_syn_III"/>
    <property type="match status" value="1"/>
</dbReference>
<feature type="domain" description="Beta-ketoacyl-[acyl-carrier-protein] synthase III C-terminal" evidence="3">
    <location>
        <begin position="248"/>
        <end position="339"/>
    </location>
</feature>
<dbReference type="STRING" id="402600.SAMN05216188_104185"/>
<accession>A0A1H9HT23</accession>
<dbReference type="EMBL" id="FOFR01000004">
    <property type="protein sequence ID" value="SEQ65382.1"/>
    <property type="molecule type" value="Genomic_DNA"/>
</dbReference>
<evidence type="ECO:0000313" key="5">
    <source>
        <dbReference type="EMBL" id="SEQ65382.1"/>
    </source>
</evidence>
<dbReference type="OrthoDB" id="7055207at2"/>
<sequence>MRWDNLYIAGVGSYLPDQVETVDEAIAAGRYTEEKKAMNGYRAARVSAPGETGPVMAATAGRVAVERSGFAHDEFGVLVHSYVGHQGLDLWTPASYVQQETIGGSAPAYEVRMGCNAFVGGMDLAASYLYTHPDAHAGLVTGGDAFHLPYLDRWNSHEQNVDSDGGGAIVLSTRSGFARIRSMFTYGDPSLEPLGRCRAEWSTAPFPDGKTLQLDRSMQDYMHNKDIDLDEIVERISGGVQHSVSTALDEAGIELSDVRFFLHQQLAETIAEYGIYKLLGVDREKTTFDWGKDIGMVGTIDIVLGLEHVLTHREPKPGDFILLQCAGGGYVWTAAVVEILETPHWAS</sequence>
<dbReference type="InterPro" id="IPR013751">
    <property type="entry name" value="ACP_syn_III_N"/>
</dbReference>
<dbReference type="RefSeq" id="WP_089950866.1">
    <property type="nucleotide sequence ID" value="NZ_FOFR01000004.1"/>
</dbReference>
<dbReference type="CDD" id="cd00827">
    <property type="entry name" value="init_cond_enzymes"/>
    <property type="match status" value="1"/>
</dbReference>
<dbReference type="Pfam" id="PF08541">
    <property type="entry name" value="ACP_syn_III_C"/>
    <property type="match status" value="1"/>
</dbReference>
<organism evidence="5 6">
    <name type="scientific">Lentzea xinjiangensis</name>
    <dbReference type="NCBI Taxonomy" id="402600"/>
    <lineage>
        <taxon>Bacteria</taxon>
        <taxon>Bacillati</taxon>
        <taxon>Actinomycetota</taxon>
        <taxon>Actinomycetes</taxon>
        <taxon>Pseudonocardiales</taxon>
        <taxon>Pseudonocardiaceae</taxon>
        <taxon>Lentzea</taxon>
    </lineage>
</organism>
<evidence type="ECO:0000256" key="1">
    <source>
        <dbReference type="ARBA" id="ARBA00022679"/>
    </source>
</evidence>
<gene>
    <name evidence="5" type="ORF">SAMN05216188_104185</name>
</gene>
<keyword evidence="6" id="KW-1185">Reference proteome</keyword>
<evidence type="ECO:0000259" key="4">
    <source>
        <dbReference type="Pfam" id="PF08545"/>
    </source>
</evidence>
<protein>
    <submittedName>
        <fullName evidence="5">3-oxoacyl-[acyl-carrier-protein] synthase-3</fullName>
    </submittedName>
</protein>
<dbReference type="Proteomes" id="UP000199352">
    <property type="component" value="Unassembled WGS sequence"/>
</dbReference>
<dbReference type="InterPro" id="IPR016039">
    <property type="entry name" value="Thiolase-like"/>
</dbReference>
<dbReference type="GO" id="GO:0004315">
    <property type="term" value="F:3-oxoacyl-[acyl-carrier-protein] synthase activity"/>
    <property type="evidence" value="ECO:0007669"/>
    <property type="project" value="InterPro"/>
</dbReference>
<name>A0A1H9HT23_9PSEU</name>
<dbReference type="InterPro" id="IPR013747">
    <property type="entry name" value="ACP_syn_III_C"/>
</dbReference>
<dbReference type="GO" id="GO:0006633">
    <property type="term" value="P:fatty acid biosynthetic process"/>
    <property type="evidence" value="ECO:0007669"/>
    <property type="project" value="InterPro"/>
</dbReference>
<evidence type="ECO:0000259" key="3">
    <source>
        <dbReference type="Pfam" id="PF08541"/>
    </source>
</evidence>
<reference evidence="6" key="1">
    <citation type="submission" date="2016-10" db="EMBL/GenBank/DDBJ databases">
        <authorList>
            <person name="Varghese N."/>
            <person name="Submissions S."/>
        </authorList>
    </citation>
    <scope>NUCLEOTIDE SEQUENCE [LARGE SCALE GENOMIC DNA]</scope>
    <source>
        <strain evidence="6">CGMCC 4.3525</strain>
    </source>
</reference>
<dbReference type="GO" id="GO:0044550">
    <property type="term" value="P:secondary metabolite biosynthetic process"/>
    <property type="evidence" value="ECO:0007669"/>
    <property type="project" value="TreeGrafter"/>
</dbReference>
<dbReference type="AlphaFoldDB" id="A0A1H9HT23"/>
<feature type="domain" description="Beta-ketoacyl-[acyl-carrier-protein] synthase III N-terminal" evidence="4">
    <location>
        <begin position="110"/>
        <end position="174"/>
    </location>
</feature>